<proteinExistence type="predicted"/>
<dbReference type="AlphaFoldDB" id="A0A1H6FU66"/>
<sequence>MNARLRLLAALTATALGFALLVGLAIRAATAPSAEQRVLATVERFVEAVNERNARLLCSELLTQQFVEGVTATRGATARRLCERELAAIRGPRLRLVRVKAVRVVDDEATVRALIDYGPLRRDRELRLRREQGRWRIEGSTAG</sequence>
<dbReference type="Proteomes" id="UP000222056">
    <property type="component" value="Unassembled WGS sequence"/>
</dbReference>
<dbReference type="SUPFAM" id="SSF54427">
    <property type="entry name" value="NTF2-like"/>
    <property type="match status" value="1"/>
</dbReference>
<organism evidence="1 2">
    <name type="scientific">Thermoleophilum album</name>
    <dbReference type="NCBI Taxonomy" id="29539"/>
    <lineage>
        <taxon>Bacteria</taxon>
        <taxon>Bacillati</taxon>
        <taxon>Actinomycetota</taxon>
        <taxon>Thermoleophilia</taxon>
        <taxon>Thermoleophilales</taxon>
        <taxon>Thermoleophilaceae</taxon>
        <taxon>Thermoleophilum</taxon>
    </lineage>
</organism>
<dbReference type="STRING" id="29539.SAMN02745716_1414"/>
<dbReference type="RefSeq" id="WP_093117670.1">
    <property type="nucleotide sequence ID" value="NZ_FNWJ01000002.1"/>
</dbReference>
<name>A0A1H6FU66_THEAL</name>
<evidence type="ECO:0008006" key="3">
    <source>
        <dbReference type="Google" id="ProtNLM"/>
    </source>
</evidence>
<gene>
    <name evidence="1" type="ORF">SAMN02745716_1414</name>
</gene>
<keyword evidence="2" id="KW-1185">Reference proteome</keyword>
<dbReference type="EMBL" id="FNWJ01000002">
    <property type="protein sequence ID" value="SEH13942.1"/>
    <property type="molecule type" value="Genomic_DNA"/>
</dbReference>
<dbReference type="InterPro" id="IPR032710">
    <property type="entry name" value="NTF2-like_dom_sf"/>
</dbReference>
<evidence type="ECO:0000313" key="1">
    <source>
        <dbReference type="EMBL" id="SEH13942.1"/>
    </source>
</evidence>
<protein>
    <recommendedName>
        <fullName evidence="3">DUF4878 domain-containing protein</fullName>
    </recommendedName>
</protein>
<accession>A0A1H6FU66</accession>
<reference evidence="2" key="1">
    <citation type="submission" date="2016-10" db="EMBL/GenBank/DDBJ databases">
        <authorList>
            <person name="Varghese N."/>
            <person name="Submissions S."/>
        </authorList>
    </citation>
    <scope>NUCLEOTIDE SEQUENCE [LARGE SCALE GENOMIC DNA]</scope>
    <source>
        <strain evidence="2">ATCC 35263</strain>
    </source>
</reference>
<evidence type="ECO:0000313" key="2">
    <source>
        <dbReference type="Proteomes" id="UP000222056"/>
    </source>
</evidence>